<feature type="domain" description="Suppressor of white apricot N-terminal" evidence="5">
    <location>
        <begin position="39"/>
        <end position="173"/>
    </location>
</feature>
<dbReference type="InterPro" id="IPR040397">
    <property type="entry name" value="SWAP"/>
</dbReference>
<evidence type="ECO:0000256" key="4">
    <source>
        <dbReference type="SAM" id="MobiDB-lite"/>
    </source>
</evidence>
<feature type="compositionally biased region" description="Polar residues" evidence="4">
    <location>
        <begin position="386"/>
        <end position="397"/>
    </location>
</feature>
<dbReference type="InterPro" id="IPR019147">
    <property type="entry name" value="SWAP_N_domain"/>
</dbReference>
<feature type="region of interest" description="Disordered" evidence="4">
    <location>
        <begin position="560"/>
        <end position="652"/>
    </location>
</feature>
<sequence>MWHEARKQEKKIRGMLVDYRRRAERRKNFYEKIKADPTQFLQVHGIKCKIHLDMAIAAAAENPGIMMPWLGNKDNLIDRFDVRAHLDYIPVAPKVEVNEDEELSSEERNINYERFRILAQNEFLGINEEKFLHQLYLEEQFGVNAQLEAEIKASSKKKSNAGAAIGYTYEENETSAPFTHTISAIESTVATTKYDDSLLKDDSDSDLDMDVSIDINKVGNTQAHEMNACGRHYGMKSNDFYSFLTKDADDAEALRIAREEEQEKIMFSGRKSRRERRAQREKRFAGRPFSPPSYAAKEDIELRPLVETNDSSRSPSPINSGKITYITSFGGEDELQPHSKISINFKGGASTSGANATATNTNSMSYADKVKQNLDKINEQKIKSDTPGSNKKPQQYQRSRTRSRSLSRNRRSKSRNWKSRDRRHLSRSRSRSRSNYRRRRVTRSRSQRSWNKRSKSRSKSRQRRKRSSSSSSLSSSSSSTSSSSTSSSSSLSTIKSPIKTKERSKSISPENKLPIVKSESVPTVIPNIKVEEVKPIIQEDIKPVHKHLIIEPEPEIPIKRYYGRKRDDDESSSDGSCSNDDDDEDVAMDTSTSNSLPSTEVIIKQEKNSHNLTSSTRFGKSSSNNNESDTKNIYGSGSASSSNRSALNPRDRLKRKMQILLNKQFKADKKAEIEKTERLLQQQQEREDEMRELALKLRRRHREIRHKYGTPTSLSPSKSSSDNENEKQNPIDGAEKKIPSLMDIKHETFDDEIKTIFSADGVIERKPKLKRLMDCRISPSVMVNRRRSRSRSKSKSYNKRRSNSRDYSSRRSSEYRRNRSRDRSKDRNRNNNGSSRRNSRDRDYSSRRSPDYRRNRSRDRSRDRNSRNNNSGSRRNSRDRYDRRNHRSYSRGRRTRSRSRDNKRDRGRDRSRDRDRERDKSRDRDRDKNKSPRNVIRKLVDY</sequence>
<protein>
    <submittedName>
        <fullName evidence="6">Putative swap mrna splicing regulator</fullName>
    </submittedName>
</protein>
<feature type="compositionally biased region" description="Basic and acidic residues" evidence="4">
    <location>
        <begin position="838"/>
        <end position="866"/>
    </location>
</feature>
<keyword evidence="1" id="KW-0507">mRNA processing</keyword>
<organism evidence="6">
    <name type="scientific">Corethrella appendiculata</name>
    <dbReference type="NCBI Taxonomy" id="1370023"/>
    <lineage>
        <taxon>Eukaryota</taxon>
        <taxon>Metazoa</taxon>
        <taxon>Ecdysozoa</taxon>
        <taxon>Arthropoda</taxon>
        <taxon>Hexapoda</taxon>
        <taxon>Insecta</taxon>
        <taxon>Pterygota</taxon>
        <taxon>Neoptera</taxon>
        <taxon>Endopterygota</taxon>
        <taxon>Diptera</taxon>
        <taxon>Nematocera</taxon>
        <taxon>Culicoidea</taxon>
        <taxon>Chaoboridae</taxon>
        <taxon>Corethrella</taxon>
    </lineage>
</organism>
<dbReference type="PANTHER" id="PTHR13161:SF4">
    <property type="entry name" value="CLK4-ASSOCIATING SERINE_ARGININE RICH PROTEIN"/>
    <property type="match status" value="1"/>
</dbReference>
<feature type="compositionally biased region" description="Polar residues" evidence="4">
    <location>
        <begin position="589"/>
        <end position="598"/>
    </location>
</feature>
<dbReference type="GO" id="GO:0008380">
    <property type="term" value="P:RNA splicing"/>
    <property type="evidence" value="ECO:0007669"/>
    <property type="project" value="UniProtKB-KW"/>
</dbReference>
<keyword evidence="3" id="KW-0175">Coiled coil</keyword>
<feature type="compositionally biased region" description="Basic and acidic residues" evidence="4">
    <location>
        <begin position="803"/>
        <end position="829"/>
    </location>
</feature>
<feature type="coiled-coil region" evidence="3">
    <location>
        <begin position="666"/>
        <end position="700"/>
    </location>
</feature>
<feature type="compositionally biased region" description="Basic and acidic residues" evidence="4">
    <location>
        <begin position="898"/>
        <end position="930"/>
    </location>
</feature>
<reference evidence="6" key="1">
    <citation type="journal article" date="2014" name="Insect Biochem. Mol. Biol.">
        <title>An insight into the sialome of the frog biting fly, Corethrella appendiculata.</title>
        <authorList>
            <person name="Ribeiro J.M.C."/>
            <person name="Chagas A.C."/>
            <person name="Pham V.M."/>
            <person name="Lounibos L.P."/>
            <person name="Calvo E."/>
        </authorList>
    </citation>
    <scope>NUCLEOTIDE SEQUENCE</scope>
    <source>
        <tissue evidence="6">Salivary glands</tissue>
    </source>
</reference>
<accession>U5EXD8</accession>
<feature type="compositionally biased region" description="Low complexity" evidence="4">
    <location>
        <begin position="710"/>
        <end position="720"/>
    </location>
</feature>
<feature type="compositionally biased region" description="Basic and acidic residues" evidence="4">
    <location>
        <begin position="724"/>
        <end position="739"/>
    </location>
</feature>
<evidence type="ECO:0000256" key="2">
    <source>
        <dbReference type="ARBA" id="ARBA00023187"/>
    </source>
</evidence>
<feature type="compositionally biased region" description="Basic residues" evidence="4">
    <location>
        <begin position="784"/>
        <end position="802"/>
    </location>
</feature>
<evidence type="ECO:0000259" key="5">
    <source>
        <dbReference type="SMART" id="SM01141"/>
    </source>
</evidence>
<feature type="compositionally biased region" description="Polar residues" evidence="4">
    <location>
        <begin position="610"/>
        <end position="633"/>
    </location>
</feature>
<name>U5EXD8_9DIPT</name>
<evidence type="ECO:0000313" key="6">
    <source>
        <dbReference type="EMBL" id="JAB59752.1"/>
    </source>
</evidence>
<feature type="region of interest" description="Disordered" evidence="4">
    <location>
        <begin position="780"/>
        <end position="942"/>
    </location>
</feature>
<feature type="compositionally biased region" description="Basic residues" evidence="4">
    <location>
        <begin position="883"/>
        <end position="897"/>
    </location>
</feature>
<feature type="region of interest" description="Disordered" evidence="4">
    <location>
        <begin position="265"/>
        <end position="301"/>
    </location>
</feature>
<feature type="region of interest" description="Disordered" evidence="4">
    <location>
        <begin position="380"/>
        <end position="511"/>
    </location>
</feature>
<keyword evidence="2" id="KW-0508">mRNA splicing</keyword>
<feature type="compositionally biased region" description="Basic residues" evidence="4">
    <location>
        <begin position="270"/>
        <end position="280"/>
    </location>
</feature>
<feature type="region of interest" description="Disordered" evidence="4">
    <location>
        <begin position="701"/>
        <end position="739"/>
    </location>
</feature>
<feature type="compositionally biased region" description="Basic residues" evidence="4">
    <location>
        <begin position="399"/>
        <end position="467"/>
    </location>
</feature>
<evidence type="ECO:0000256" key="3">
    <source>
        <dbReference type="SAM" id="Coils"/>
    </source>
</evidence>
<dbReference type="SMART" id="SM01141">
    <property type="entry name" value="DRY_EERY"/>
    <property type="match status" value="1"/>
</dbReference>
<feature type="compositionally biased region" description="Low complexity" evidence="4">
    <location>
        <begin position="635"/>
        <end position="646"/>
    </location>
</feature>
<dbReference type="GO" id="GO:0006397">
    <property type="term" value="P:mRNA processing"/>
    <property type="evidence" value="ECO:0007669"/>
    <property type="project" value="UniProtKB-KW"/>
</dbReference>
<dbReference type="Pfam" id="PF09750">
    <property type="entry name" value="DRY_EERY"/>
    <property type="match status" value="1"/>
</dbReference>
<evidence type="ECO:0000256" key="1">
    <source>
        <dbReference type="ARBA" id="ARBA00022664"/>
    </source>
</evidence>
<proteinExistence type="evidence at transcript level"/>
<feature type="compositionally biased region" description="Low complexity" evidence="4">
    <location>
        <begin position="468"/>
        <end position="492"/>
    </location>
</feature>
<dbReference type="EMBL" id="GANO01000119">
    <property type="protein sequence ID" value="JAB59752.1"/>
    <property type="molecule type" value="mRNA"/>
</dbReference>
<dbReference type="AlphaFoldDB" id="U5EXD8"/>
<dbReference type="PANTHER" id="PTHR13161">
    <property type="entry name" value="SPLICING FACTOR SUPPRESSOR OF WHITE APRICOT"/>
    <property type="match status" value="1"/>
</dbReference>